<dbReference type="RefSeq" id="WP_134483184.1">
    <property type="nucleotide sequence ID" value="NZ_LR216287.1"/>
</dbReference>
<organism evidence="5 6">
    <name type="scientific">Candidatus Nitrosocosmicus franklandianus</name>
    <dbReference type="NCBI Taxonomy" id="1798806"/>
    <lineage>
        <taxon>Archaea</taxon>
        <taxon>Nitrososphaerota</taxon>
        <taxon>Nitrososphaeria</taxon>
        <taxon>Nitrososphaerales</taxon>
        <taxon>Nitrososphaeraceae</taxon>
        <taxon>Candidatus Nitrosocosmicus</taxon>
    </lineage>
</organism>
<evidence type="ECO:0000259" key="4">
    <source>
        <dbReference type="Pfam" id="PF00149"/>
    </source>
</evidence>
<dbReference type="PANTHER" id="PTHR30337">
    <property type="entry name" value="COMPONENT OF ATP-DEPENDENT DSDNA EXONUCLEASE"/>
    <property type="match status" value="1"/>
</dbReference>
<dbReference type="InterPro" id="IPR041796">
    <property type="entry name" value="Mre11_N"/>
</dbReference>
<dbReference type="InterPro" id="IPR050535">
    <property type="entry name" value="DNA_Repair-Maintenance_Comp"/>
</dbReference>
<dbReference type="SUPFAM" id="SSF56300">
    <property type="entry name" value="Metallo-dependent phosphatases"/>
    <property type="match status" value="1"/>
</dbReference>
<evidence type="ECO:0000313" key="5">
    <source>
        <dbReference type="EMBL" id="VFJ13257.1"/>
    </source>
</evidence>
<evidence type="ECO:0000256" key="1">
    <source>
        <dbReference type="ARBA" id="ARBA00022722"/>
    </source>
</evidence>
<evidence type="ECO:0000313" key="6">
    <source>
        <dbReference type="Proteomes" id="UP000294299"/>
    </source>
</evidence>
<dbReference type="AlphaFoldDB" id="A0A484IAL7"/>
<dbReference type="GeneID" id="39420402"/>
<feature type="domain" description="Calcineurin-like phosphoesterase" evidence="4">
    <location>
        <begin position="1"/>
        <end position="199"/>
    </location>
</feature>
<dbReference type="Gene3D" id="3.60.21.10">
    <property type="match status" value="1"/>
</dbReference>
<dbReference type="Pfam" id="PF00149">
    <property type="entry name" value="Metallophos"/>
    <property type="match status" value="1"/>
</dbReference>
<keyword evidence="2" id="KW-0378">Hydrolase</keyword>
<dbReference type="InterPro" id="IPR029052">
    <property type="entry name" value="Metallo-depent_PP-like"/>
</dbReference>
<protein>
    <submittedName>
        <fullName evidence="5">Exonuclease subunit SbcD</fullName>
    </submittedName>
</protein>
<dbReference type="EMBL" id="LR216287">
    <property type="protein sequence ID" value="VFJ13257.1"/>
    <property type="molecule type" value="Genomic_DNA"/>
</dbReference>
<dbReference type="CDD" id="cd00840">
    <property type="entry name" value="MPP_Mre11_N"/>
    <property type="match status" value="1"/>
</dbReference>
<dbReference type="OrthoDB" id="11638at2157"/>
<dbReference type="GO" id="GO:0004527">
    <property type="term" value="F:exonuclease activity"/>
    <property type="evidence" value="ECO:0007669"/>
    <property type="project" value="UniProtKB-KW"/>
</dbReference>
<dbReference type="InterPro" id="IPR004843">
    <property type="entry name" value="Calcineurin-like_PHP"/>
</dbReference>
<evidence type="ECO:0000256" key="3">
    <source>
        <dbReference type="ARBA" id="ARBA00022839"/>
    </source>
</evidence>
<dbReference type="Proteomes" id="UP000294299">
    <property type="component" value="Chromosome NFRAN"/>
</dbReference>
<keyword evidence="6" id="KW-1185">Reference proteome</keyword>
<dbReference type="PANTHER" id="PTHR30337:SF0">
    <property type="entry name" value="NUCLEASE SBCCD SUBUNIT D"/>
    <property type="match status" value="1"/>
</dbReference>
<name>A0A484IAL7_9ARCH</name>
<keyword evidence="1" id="KW-0540">Nuclease</keyword>
<sequence>MLISHISDIHLGYAQYNLQEREEDLYEVFEESIEKSIKEHVRAIILAGDIFHNPKPNGAPILRLARELKKLRDRSIPVLFILGEHDISRSNDVPLPYLFHNLGLARRLKADSPIEMEGVLIYGFNKERRSNVENGLLKPFRILESRIKNDDQRYSIENKKPRKMLVLHQGLNDFNKFAGEISSSDLPSGFDYYAMGHYHDHIEKRFPNIGNGLVAYPGSIDLGHSEPISNVEKGFLIVDVSESSASINTHWIKLERRRPQLSFRIDYSDLSTFLNSILEESSGYSKKPIIDLQIVGTDIDQKILSRTLMPLENTTLHYNWNLLDTESSKSSSYSYDRDKEFDMDIEMSKLIQKTLDSKPLTDLSLDLIRAFNDDYSQNYNDVLDRSNKEEIAKMLWKFYESNRFLYDTQKIDANSSTQSKKNEDE</sequence>
<proteinExistence type="predicted"/>
<evidence type="ECO:0000256" key="2">
    <source>
        <dbReference type="ARBA" id="ARBA00022801"/>
    </source>
</evidence>
<keyword evidence="3 5" id="KW-0269">Exonuclease</keyword>
<dbReference type="KEGG" id="nfn:NFRAN_0935"/>
<gene>
    <name evidence="5" type="ORF">NFRAN_0935</name>
</gene>
<reference evidence="5 6" key="1">
    <citation type="submission" date="2019-02" db="EMBL/GenBank/DDBJ databases">
        <authorList>
            <person name="Lehtovirta-Morley E L."/>
        </authorList>
    </citation>
    <scope>NUCLEOTIDE SEQUENCE [LARGE SCALE GENOMIC DNA]</scope>
    <source>
        <strain evidence="5">NFRAN1</strain>
    </source>
</reference>
<accession>A0A484IAL7</accession>